<dbReference type="Proteomes" id="UP000190848">
    <property type="component" value="Chromosome"/>
</dbReference>
<keyword evidence="1" id="KW-0233">DNA recombination</keyword>
<gene>
    <name evidence="2" type="ORF">BBD32_02465</name>
</gene>
<name>A0AAU8URQ1_9FLAO</name>
<dbReference type="InterPro" id="IPR013762">
    <property type="entry name" value="Integrase-like_cat_sf"/>
</dbReference>
<organism evidence="2 3">
    <name type="scientific">Elizabethkingia anophelis</name>
    <dbReference type="NCBI Taxonomy" id="1117645"/>
    <lineage>
        <taxon>Bacteria</taxon>
        <taxon>Pseudomonadati</taxon>
        <taxon>Bacteroidota</taxon>
        <taxon>Flavobacteriia</taxon>
        <taxon>Flavobacteriales</taxon>
        <taxon>Weeksellaceae</taxon>
        <taxon>Elizabethkingia</taxon>
    </lineage>
</organism>
<dbReference type="GO" id="GO:0006310">
    <property type="term" value="P:DNA recombination"/>
    <property type="evidence" value="ECO:0007669"/>
    <property type="project" value="UniProtKB-KW"/>
</dbReference>
<evidence type="ECO:0000256" key="1">
    <source>
        <dbReference type="ARBA" id="ARBA00023172"/>
    </source>
</evidence>
<dbReference type="AlphaFoldDB" id="A0AAU8URQ1"/>
<dbReference type="RefSeq" id="WP_078395049.1">
    <property type="nucleotide sequence ID" value="NZ_CP016374.1"/>
</dbReference>
<dbReference type="GO" id="GO:0015074">
    <property type="term" value="P:DNA integration"/>
    <property type="evidence" value="ECO:0007669"/>
    <property type="project" value="InterPro"/>
</dbReference>
<dbReference type="Gene3D" id="1.10.443.10">
    <property type="entry name" value="Intergrase catalytic core"/>
    <property type="match status" value="1"/>
</dbReference>
<sequence length="398" mass="47377">MKQLKFGCSRTEIFLSPDLEKLSKKEAMTKKWFVECVFYDPRFKNGLPVRKEFNRYKTYEERLEASKIMTKKIIKLLDEDHFNPITKKFMDAPDEEYHEEMDMISALKLAASHKTGSQNHVRNVRDCVKLMEGVFKKNGYDYLKISDVKLKHVKIALDQSDLTDNTYNKYRTYLSGLFKDLIVNSCLEVNPCTYLPTKIVVPEIRSTLSDDKFELVYCYLRDHYYEFFRYFNIFFMSGARTSELFRVQVKNIDLEKREYKTLVMKRRRYTWVTKVIVKDVLYLWEELVNESKSGEDYLFSKGLKPGIKSIRPDQITTRWRRHVKDSEKIKDSKGRIVKITEDFYSLKHLFLDKVDEYYSELAQSMADHLNTKTTSTYTVSKEFRKREALKGISLKNIF</sequence>
<dbReference type="GO" id="GO:0003677">
    <property type="term" value="F:DNA binding"/>
    <property type="evidence" value="ECO:0007669"/>
    <property type="project" value="InterPro"/>
</dbReference>
<protein>
    <recommendedName>
        <fullName evidence="4">Tyr recombinase domain-containing protein</fullName>
    </recommendedName>
</protein>
<evidence type="ECO:0000313" key="3">
    <source>
        <dbReference type="Proteomes" id="UP000190848"/>
    </source>
</evidence>
<proteinExistence type="predicted"/>
<dbReference type="SUPFAM" id="SSF56349">
    <property type="entry name" value="DNA breaking-rejoining enzymes"/>
    <property type="match status" value="1"/>
</dbReference>
<reference evidence="2 3" key="1">
    <citation type="submission" date="2016-07" db="EMBL/GenBank/DDBJ databases">
        <title>Revisiting the taxonomy of the Elizabethkingia Genus using Whole-Genome Sequencing, Optical Mapping, and MALDI-TOF, along with proposal of three novel Elizabethkingia species: Elizabethkingia bruuniana sp. nov., Elizabethkingia ursingii sp. nov., and Elizabethkingia occulta sp. nov.</title>
        <authorList>
            <person name="Nicholson A.C."/>
        </authorList>
    </citation>
    <scope>NUCLEOTIDE SEQUENCE [LARGE SCALE GENOMIC DNA]</scope>
    <source>
        <strain evidence="2 3">F3201</strain>
    </source>
</reference>
<accession>A0AAU8URQ1</accession>
<evidence type="ECO:0008006" key="4">
    <source>
        <dbReference type="Google" id="ProtNLM"/>
    </source>
</evidence>
<dbReference type="EMBL" id="CP016374">
    <property type="protein sequence ID" value="AQX00404.1"/>
    <property type="molecule type" value="Genomic_DNA"/>
</dbReference>
<evidence type="ECO:0000313" key="2">
    <source>
        <dbReference type="EMBL" id="AQX00404.1"/>
    </source>
</evidence>
<dbReference type="InterPro" id="IPR011010">
    <property type="entry name" value="DNA_brk_join_enz"/>
</dbReference>